<feature type="transmembrane region" description="Helical" evidence="8">
    <location>
        <begin position="82"/>
        <end position="104"/>
    </location>
</feature>
<keyword evidence="5 8" id="KW-1133">Transmembrane helix</keyword>
<evidence type="ECO:0000256" key="2">
    <source>
        <dbReference type="ARBA" id="ARBA00022448"/>
    </source>
</evidence>
<feature type="transmembrane region" description="Helical" evidence="8">
    <location>
        <begin position="189"/>
        <end position="213"/>
    </location>
</feature>
<keyword evidence="3 8" id="KW-0812">Transmembrane</keyword>
<dbReference type="PANTHER" id="PTHR11662:SF399">
    <property type="entry name" value="FI19708P1-RELATED"/>
    <property type="match status" value="1"/>
</dbReference>
<feature type="region of interest" description="Disordered" evidence="7">
    <location>
        <begin position="296"/>
        <end position="322"/>
    </location>
</feature>
<gene>
    <name evidence="10" type="primary">LOC117654217</name>
</gene>
<evidence type="ECO:0000313" key="10">
    <source>
        <dbReference type="RefSeq" id="XP_034256369.1"/>
    </source>
</evidence>
<organism evidence="10">
    <name type="scientific">Thrips palmi</name>
    <name type="common">Melon thrips</name>
    <dbReference type="NCBI Taxonomy" id="161013"/>
    <lineage>
        <taxon>Eukaryota</taxon>
        <taxon>Metazoa</taxon>
        <taxon>Ecdysozoa</taxon>
        <taxon>Arthropoda</taxon>
        <taxon>Hexapoda</taxon>
        <taxon>Insecta</taxon>
        <taxon>Pterygota</taxon>
        <taxon>Neoptera</taxon>
        <taxon>Paraneoptera</taxon>
        <taxon>Thysanoptera</taxon>
        <taxon>Terebrantia</taxon>
        <taxon>Thripoidea</taxon>
        <taxon>Thripidae</taxon>
        <taxon>Thrips</taxon>
    </lineage>
</organism>
<proteinExistence type="predicted"/>
<sequence>MPGLDPICGRIDNYKIILAVNRPGRICVESFPRFRLGPRSVLYRFSEGLASPFIRLILTADPPQAINGGSRPQAKLPVPWRAILTSVPLLSLLVAHLGYLWGYWVLIACTPSYINNLLDVGIEWNGLLSSAPQVAMMVSSMLFGWLGDQIESRHLLSTTANRRLFNTIGMCGPGLMCLLIALFGASNPALALSVLTVYGGLISASFAGSLINYVDLSPNFSGVTFAFGNMVGAFGSAFAPYAEGFFVDRKDPMPGWSNVFYLTAAAYFVLNGVWYIWCSAEVQPWNNPPRVDTDYLEKTSSSGNLSPQKTGIRSEVSFQNKE</sequence>
<reference evidence="10" key="1">
    <citation type="submission" date="2025-08" db="UniProtKB">
        <authorList>
            <consortium name="RefSeq"/>
        </authorList>
    </citation>
    <scope>IDENTIFICATION</scope>
    <source>
        <tissue evidence="10">Total insect</tissue>
    </source>
</reference>
<accession>A0A6P9AG91</accession>
<keyword evidence="6 8" id="KW-0472">Membrane</keyword>
<feature type="transmembrane region" description="Helical" evidence="8">
    <location>
        <begin position="220"/>
        <end position="239"/>
    </location>
</feature>
<dbReference type="SUPFAM" id="SSF103473">
    <property type="entry name" value="MFS general substrate transporter"/>
    <property type="match status" value="1"/>
</dbReference>
<dbReference type="Proteomes" id="UP000515158">
    <property type="component" value="Unplaced"/>
</dbReference>
<dbReference type="InterPro" id="IPR036259">
    <property type="entry name" value="MFS_trans_sf"/>
</dbReference>
<dbReference type="Gene3D" id="1.20.1250.20">
    <property type="entry name" value="MFS general substrate transporter like domains"/>
    <property type="match status" value="1"/>
</dbReference>
<dbReference type="GeneID" id="117654217"/>
<keyword evidence="2" id="KW-0813">Transport</keyword>
<dbReference type="GO" id="GO:0015293">
    <property type="term" value="F:symporter activity"/>
    <property type="evidence" value="ECO:0007669"/>
    <property type="project" value="UniProtKB-KW"/>
</dbReference>
<evidence type="ECO:0000256" key="1">
    <source>
        <dbReference type="ARBA" id="ARBA00004141"/>
    </source>
</evidence>
<dbReference type="InParanoid" id="A0A6P9AG91"/>
<dbReference type="GO" id="GO:0016020">
    <property type="term" value="C:membrane"/>
    <property type="evidence" value="ECO:0007669"/>
    <property type="project" value="UniProtKB-SubCell"/>
</dbReference>
<feature type="compositionally biased region" description="Polar residues" evidence="7">
    <location>
        <begin position="298"/>
        <end position="322"/>
    </location>
</feature>
<dbReference type="InterPro" id="IPR050382">
    <property type="entry name" value="MFS_Na/Anion_cotransporter"/>
</dbReference>
<evidence type="ECO:0000256" key="4">
    <source>
        <dbReference type="ARBA" id="ARBA00022847"/>
    </source>
</evidence>
<dbReference type="InterPro" id="IPR011701">
    <property type="entry name" value="MFS"/>
</dbReference>
<evidence type="ECO:0000256" key="7">
    <source>
        <dbReference type="SAM" id="MobiDB-lite"/>
    </source>
</evidence>
<dbReference type="GO" id="GO:0006820">
    <property type="term" value="P:monoatomic anion transport"/>
    <property type="evidence" value="ECO:0007669"/>
    <property type="project" value="TreeGrafter"/>
</dbReference>
<name>A0A6P9AG91_THRPL</name>
<dbReference type="FunFam" id="1.20.1250.20:FF:000003">
    <property type="entry name" value="Solute carrier family 17 member 3"/>
    <property type="match status" value="1"/>
</dbReference>
<keyword evidence="9" id="KW-1185">Reference proteome</keyword>
<evidence type="ECO:0000256" key="6">
    <source>
        <dbReference type="ARBA" id="ARBA00023136"/>
    </source>
</evidence>
<dbReference type="Pfam" id="PF07690">
    <property type="entry name" value="MFS_1"/>
    <property type="match status" value="1"/>
</dbReference>
<evidence type="ECO:0000256" key="8">
    <source>
        <dbReference type="SAM" id="Phobius"/>
    </source>
</evidence>
<evidence type="ECO:0000256" key="3">
    <source>
        <dbReference type="ARBA" id="ARBA00022692"/>
    </source>
</evidence>
<dbReference type="KEGG" id="tpal:117654217"/>
<feature type="transmembrane region" description="Helical" evidence="8">
    <location>
        <begin position="259"/>
        <end position="277"/>
    </location>
</feature>
<dbReference type="OrthoDB" id="7338296at2759"/>
<feature type="transmembrane region" description="Helical" evidence="8">
    <location>
        <begin position="164"/>
        <end position="183"/>
    </location>
</feature>
<evidence type="ECO:0000313" key="9">
    <source>
        <dbReference type="Proteomes" id="UP000515158"/>
    </source>
</evidence>
<dbReference type="AlphaFoldDB" id="A0A6P9AG91"/>
<keyword evidence="4" id="KW-0769">Symport</keyword>
<dbReference type="PANTHER" id="PTHR11662">
    <property type="entry name" value="SOLUTE CARRIER FAMILY 17"/>
    <property type="match status" value="1"/>
</dbReference>
<dbReference type="RefSeq" id="XP_034256369.1">
    <property type="nucleotide sequence ID" value="XM_034400478.1"/>
</dbReference>
<comment type="subcellular location">
    <subcellularLocation>
        <location evidence="1">Membrane</location>
        <topology evidence="1">Multi-pass membrane protein</topology>
    </subcellularLocation>
</comment>
<evidence type="ECO:0000256" key="5">
    <source>
        <dbReference type="ARBA" id="ARBA00022989"/>
    </source>
</evidence>
<protein>
    <submittedName>
        <fullName evidence="10">Inorganic phosphate cotransporter</fullName>
    </submittedName>
</protein>